<dbReference type="InterPro" id="IPR037523">
    <property type="entry name" value="VOC_core"/>
</dbReference>
<keyword evidence="4 8" id="KW-0058">Aromatic hydrocarbons catabolism</keyword>
<reference evidence="10" key="1">
    <citation type="submission" date="2014-08" db="EMBL/GenBank/DDBJ databases">
        <title>Draft genome sequences of Sphingobium herbicidovorans.</title>
        <authorList>
            <person name="Gan H.M."/>
            <person name="Gan H.Y."/>
            <person name="Savka M.A."/>
        </authorList>
    </citation>
    <scope>NUCLEOTIDE SEQUENCE [LARGE SCALE GENOMIC DNA]</scope>
    <source>
        <strain evidence="10">NBRC 16415</strain>
    </source>
</reference>
<sequence>MAVISLGYVVIEAKDLGRWQDFACNIAGLMAAPSPSEDVALFRMDDRPWRLWVDKGEADRFVAPGWECANREAFESLLERLEAAGRPVTRAGVMEARARCVYELARSSDPAGNPMELFYGRFVDYAPFTSPAGVSRFVTGSPNGADGDMGMGHVVLTAPNFEETHAFYRQVMGFGDTDLGRFYLQGGGEDDPGVGFAFMHCNPRHHSLALGQLPESPNGAVHMMLEVGSLEDVGRAYDRVLKSKGKAPLSATLGRHVNDKMTSFYMQTPGGFDIEYGWNGLVIDPATWVPTTSLAVSDWGHKWAHEQD</sequence>
<dbReference type="STRING" id="76947.GCA_002080435_02966"/>
<evidence type="ECO:0000313" key="10">
    <source>
        <dbReference type="EMBL" id="KFG89360.1"/>
    </source>
</evidence>
<name>A0A086P7J2_SPHHM</name>
<dbReference type="InterPro" id="IPR004360">
    <property type="entry name" value="Glyas_Fos-R_dOase_dom"/>
</dbReference>
<proteinExistence type="inferred from homology"/>
<evidence type="ECO:0000256" key="7">
    <source>
        <dbReference type="ARBA" id="ARBA00023004"/>
    </source>
</evidence>
<dbReference type="AlphaFoldDB" id="A0A086P7J2"/>
<evidence type="ECO:0000313" key="11">
    <source>
        <dbReference type="Proteomes" id="UP000024284"/>
    </source>
</evidence>
<organism evidence="10 11">
    <name type="scientific">Sphingobium herbicidovorans (strain ATCC 700291 / DSM 11019 / CCUG 56400 / KCTC 2939 / LMG 18315 / NBRC 16415 / MH)</name>
    <name type="common">Sphingomonas herbicidovorans</name>
    <dbReference type="NCBI Taxonomy" id="1219045"/>
    <lineage>
        <taxon>Bacteria</taxon>
        <taxon>Pseudomonadati</taxon>
        <taxon>Pseudomonadota</taxon>
        <taxon>Alphaproteobacteria</taxon>
        <taxon>Sphingomonadales</taxon>
        <taxon>Sphingomonadaceae</taxon>
        <taxon>Sphingobium</taxon>
    </lineage>
</organism>
<evidence type="ECO:0000256" key="3">
    <source>
        <dbReference type="ARBA" id="ARBA00022723"/>
    </source>
</evidence>
<dbReference type="eggNOG" id="COG0346">
    <property type="taxonomic scope" value="Bacteria"/>
</dbReference>
<keyword evidence="3" id="KW-0479">Metal-binding</keyword>
<dbReference type="CDD" id="cd07252">
    <property type="entry name" value="BphC1-RGP6_N_like"/>
    <property type="match status" value="1"/>
</dbReference>
<keyword evidence="7 8" id="KW-0408">Iron</keyword>
<evidence type="ECO:0000256" key="8">
    <source>
        <dbReference type="RuleBase" id="RU000683"/>
    </source>
</evidence>
<evidence type="ECO:0000259" key="9">
    <source>
        <dbReference type="PROSITE" id="PS51819"/>
    </source>
</evidence>
<accession>A0A086P7J2</accession>
<comment type="cofactor">
    <cofactor evidence="1 8">
        <name>Fe(2+)</name>
        <dbReference type="ChEBI" id="CHEBI:29033"/>
    </cofactor>
</comment>
<dbReference type="OrthoDB" id="9803142at2"/>
<keyword evidence="6 8" id="KW-0560">Oxidoreductase</keyword>
<feature type="domain" description="VOC" evidence="9">
    <location>
        <begin position="5"/>
        <end position="120"/>
    </location>
</feature>
<dbReference type="InterPro" id="IPR029068">
    <property type="entry name" value="Glyas_Bleomycin-R_OHBP_Dase"/>
</dbReference>
<dbReference type="SUPFAM" id="SSF54593">
    <property type="entry name" value="Glyoxalase/Bleomycin resistance protein/Dihydroxybiphenyl dioxygenase"/>
    <property type="match status" value="1"/>
</dbReference>
<dbReference type="InterPro" id="IPR000486">
    <property type="entry name" value="Xdiol_ring_cleave_dOase_1/2"/>
</dbReference>
<dbReference type="PROSITE" id="PS00082">
    <property type="entry name" value="EXTRADIOL_DIOXYGENAS"/>
    <property type="match status" value="1"/>
</dbReference>
<gene>
    <name evidence="10" type="ORF">BV98_002848</name>
</gene>
<evidence type="ECO:0000256" key="5">
    <source>
        <dbReference type="ARBA" id="ARBA00022964"/>
    </source>
</evidence>
<dbReference type="PATRIC" id="fig|1219045.3.peg.2890"/>
<comment type="similarity">
    <text evidence="2 8">Belongs to the extradiol ring-cleavage dioxygenase family.</text>
</comment>
<dbReference type="Pfam" id="PF00903">
    <property type="entry name" value="Glyoxalase"/>
    <property type="match status" value="1"/>
</dbReference>
<dbReference type="Gene3D" id="3.10.180.10">
    <property type="entry name" value="2,3-Dihydroxybiphenyl 1,2-Dioxygenase, domain 1"/>
    <property type="match status" value="2"/>
</dbReference>
<keyword evidence="5 8" id="KW-0223">Dioxygenase</keyword>
<keyword evidence="11" id="KW-1185">Reference proteome</keyword>
<dbReference type="RefSeq" id="WP_037467452.1">
    <property type="nucleotide sequence ID" value="NZ_BCZD01000042.1"/>
</dbReference>
<feature type="domain" description="VOC" evidence="9">
    <location>
        <begin position="150"/>
        <end position="279"/>
    </location>
</feature>
<evidence type="ECO:0000256" key="4">
    <source>
        <dbReference type="ARBA" id="ARBA00022797"/>
    </source>
</evidence>
<protein>
    <submittedName>
        <fullName evidence="10">Extradiol dioxygenase</fullName>
    </submittedName>
</protein>
<evidence type="ECO:0000256" key="1">
    <source>
        <dbReference type="ARBA" id="ARBA00001954"/>
    </source>
</evidence>
<dbReference type="GO" id="GO:0008198">
    <property type="term" value="F:ferrous iron binding"/>
    <property type="evidence" value="ECO:0007669"/>
    <property type="project" value="InterPro"/>
</dbReference>
<dbReference type="GO" id="GO:0051213">
    <property type="term" value="F:dioxygenase activity"/>
    <property type="evidence" value="ECO:0007669"/>
    <property type="project" value="UniProtKB-KW"/>
</dbReference>
<dbReference type="CDD" id="cd07237">
    <property type="entry name" value="BphC1-RGP6_C_like"/>
    <property type="match status" value="1"/>
</dbReference>
<dbReference type="Proteomes" id="UP000024284">
    <property type="component" value="Unassembled WGS sequence"/>
</dbReference>
<dbReference type="Pfam" id="PF22632">
    <property type="entry name" value="BphC_D1"/>
    <property type="match status" value="1"/>
</dbReference>
<evidence type="ECO:0000256" key="6">
    <source>
        <dbReference type="ARBA" id="ARBA00023002"/>
    </source>
</evidence>
<comment type="caution">
    <text evidence="10">The sequence shown here is derived from an EMBL/GenBank/DDBJ whole genome shotgun (WGS) entry which is preliminary data.</text>
</comment>
<evidence type="ECO:0000256" key="2">
    <source>
        <dbReference type="ARBA" id="ARBA00008784"/>
    </source>
</evidence>
<dbReference type="EMBL" id="JFZA02000031">
    <property type="protein sequence ID" value="KFG89360.1"/>
    <property type="molecule type" value="Genomic_DNA"/>
</dbReference>
<dbReference type="PROSITE" id="PS51819">
    <property type="entry name" value="VOC"/>
    <property type="match status" value="2"/>
</dbReference>